<evidence type="ECO:0000313" key="2">
    <source>
        <dbReference type="EMBL" id="CAH1400476.1"/>
    </source>
</evidence>
<name>A0A9P0HF34_NEZVI</name>
<dbReference type="OrthoDB" id="6631023at2759"/>
<dbReference type="EMBL" id="OV725080">
    <property type="protein sequence ID" value="CAH1400476.1"/>
    <property type="molecule type" value="Genomic_DNA"/>
</dbReference>
<evidence type="ECO:0000256" key="1">
    <source>
        <dbReference type="SAM" id="MobiDB-lite"/>
    </source>
</evidence>
<proteinExistence type="predicted"/>
<dbReference type="Proteomes" id="UP001152798">
    <property type="component" value="Chromosome 4"/>
</dbReference>
<sequence>MKLIGHIEIQARHRPAYTREYKQKDESYGRSHPGRNWSCVIPDASAEEQLSSSKPQNIESSPLLHSLQAGKTIKIDDGGLPPVRRQKRTFGKWLSGGYGGGGCGYGCGGGSPGGYVAYPAKVIEFTVVKGGGGGGWGNTGGYYPGGGGGGGCGYGGCGGGSPVYTQYPSGGNGCGPGGCGGGVPSYTHYPSGGGGGSCSTCGGGGGGGSYSHSQASASSSSGSW</sequence>
<feature type="region of interest" description="Disordered" evidence="1">
    <location>
        <begin position="204"/>
        <end position="224"/>
    </location>
</feature>
<keyword evidence="3" id="KW-1185">Reference proteome</keyword>
<protein>
    <submittedName>
        <fullName evidence="2">Uncharacterized protein</fullName>
    </submittedName>
</protein>
<evidence type="ECO:0000313" key="3">
    <source>
        <dbReference type="Proteomes" id="UP001152798"/>
    </source>
</evidence>
<feature type="compositionally biased region" description="Low complexity" evidence="1">
    <location>
        <begin position="210"/>
        <end position="224"/>
    </location>
</feature>
<organism evidence="2 3">
    <name type="scientific">Nezara viridula</name>
    <name type="common">Southern green stink bug</name>
    <name type="synonym">Cimex viridulus</name>
    <dbReference type="NCBI Taxonomy" id="85310"/>
    <lineage>
        <taxon>Eukaryota</taxon>
        <taxon>Metazoa</taxon>
        <taxon>Ecdysozoa</taxon>
        <taxon>Arthropoda</taxon>
        <taxon>Hexapoda</taxon>
        <taxon>Insecta</taxon>
        <taxon>Pterygota</taxon>
        <taxon>Neoptera</taxon>
        <taxon>Paraneoptera</taxon>
        <taxon>Hemiptera</taxon>
        <taxon>Heteroptera</taxon>
        <taxon>Panheteroptera</taxon>
        <taxon>Pentatomomorpha</taxon>
        <taxon>Pentatomoidea</taxon>
        <taxon>Pentatomidae</taxon>
        <taxon>Pentatominae</taxon>
        <taxon>Nezara</taxon>
    </lineage>
</organism>
<accession>A0A9P0HF34</accession>
<reference evidence="2" key="1">
    <citation type="submission" date="2022-01" db="EMBL/GenBank/DDBJ databases">
        <authorList>
            <person name="King R."/>
        </authorList>
    </citation>
    <scope>NUCLEOTIDE SEQUENCE</scope>
</reference>
<gene>
    <name evidence="2" type="ORF">NEZAVI_LOCUS9710</name>
</gene>
<dbReference type="AlphaFoldDB" id="A0A9P0HF34"/>